<reference evidence="1" key="1">
    <citation type="submission" date="2021-01" db="EMBL/GenBank/DDBJ databases">
        <authorList>
            <person name="Corre E."/>
            <person name="Pelletier E."/>
            <person name="Niang G."/>
            <person name="Scheremetjew M."/>
            <person name="Finn R."/>
            <person name="Kale V."/>
            <person name="Holt S."/>
            <person name="Cochrane G."/>
            <person name="Meng A."/>
            <person name="Brown T."/>
            <person name="Cohen L."/>
        </authorList>
    </citation>
    <scope>NUCLEOTIDE SEQUENCE</scope>
    <source>
        <strain evidence="1">UTEX LB 985</strain>
    </source>
</reference>
<sequence>MGEPVLLVCWWRTKRSGTLVDAPQGGWYFGELRRLCRVAKEMPVLRKLEMSKWPSRRGDNVMPGEGAIIPLSNVSDSCVAGAPSSVVEGRAFRGLRVTAGDSAAAMPFWREYLRSSSACRWTSKRSSIPI</sequence>
<organism evidence="1">
    <name type="scientific">Haptolina brevifila</name>
    <dbReference type="NCBI Taxonomy" id="156173"/>
    <lineage>
        <taxon>Eukaryota</taxon>
        <taxon>Haptista</taxon>
        <taxon>Haptophyta</taxon>
        <taxon>Prymnesiophyceae</taxon>
        <taxon>Prymnesiales</taxon>
        <taxon>Prymnesiaceae</taxon>
        <taxon>Haptolina</taxon>
    </lineage>
</organism>
<dbReference type="EMBL" id="HBGU01078853">
    <property type="protein sequence ID" value="CAD9545320.1"/>
    <property type="molecule type" value="Transcribed_RNA"/>
</dbReference>
<proteinExistence type="predicted"/>
<name>A0A6U7MNX1_9EUKA</name>
<gene>
    <name evidence="1" type="ORF">CBRE1094_LOCUS43014</name>
    <name evidence="2" type="ORF">CBRE1094_LOCUS43015</name>
</gene>
<evidence type="ECO:0000313" key="2">
    <source>
        <dbReference type="EMBL" id="CAD9545320.1"/>
    </source>
</evidence>
<dbReference type="EMBL" id="HBGU01078852">
    <property type="protein sequence ID" value="CAD9545318.1"/>
    <property type="molecule type" value="Transcribed_RNA"/>
</dbReference>
<accession>A0A6U7MNX1</accession>
<protein>
    <submittedName>
        <fullName evidence="1">Uncharacterized protein</fullName>
    </submittedName>
</protein>
<dbReference type="AlphaFoldDB" id="A0A6U7MNX1"/>
<evidence type="ECO:0000313" key="1">
    <source>
        <dbReference type="EMBL" id="CAD9545318.1"/>
    </source>
</evidence>